<organism evidence="1 2">
    <name type="scientific">Pseudonocardia endophytica</name>
    <dbReference type="NCBI Taxonomy" id="401976"/>
    <lineage>
        <taxon>Bacteria</taxon>
        <taxon>Bacillati</taxon>
        <taxon>Actinomycetota</taxon>
        <taxon>Actinomycetes</taxon>
        <taxon>Pseudonocardiales</taxon>
        <taxon>Pseudonocardiaceae</taxon>
        <taxon>Pseudonocardia</taxon>
    </lineage>
</organism>
<name>A0A4R1HX50_PSEEN</name>
<proteinExistence type="predicted"/>
<sequence>MSPLRAPTVGGLAGGVGATTVARALHAREIGRVGDAGRLPDVVVCRATRCGLALAERPETAGSAPAPVLAVTAAGGDPDDAVVARLAAVGAGWSGPVVLPRVGHWDVSDDPYADAAGLLGRSTPPAPLARYAEALGEIVALLTASGRLEIVDDERDSVGALRPVRGIRIGVPGTAW</sequence>
<dbReference type="OrthoDB" id="3574603at2"/>
<keyword evidence="2" id="KW-1185">Reference proteome</keyword>
<dbReference type="Proteomes" id="UP000295560">
    <property type="component" value="Unassembled WGS sequence"/>
</dbReference>
<comment type="caution">
    <text evidence="1">The sequence shown here is derived from an EMBL/GenBank/DDBJ whole genome shotgun (WGS) entry which is preliminary data.</text>
</comment>
<evidence type="ECO:0000313" key="2">
    <source>
        <dbReference type="Proteomes" id="UP000295560"/>
    </source>
</evidence>
<accession>A0A4R1HX50</accession>
<reference evidence="1 2" key="1">
    <citation type="submission" date="2019-03" db="EMBL/GenBank/DDBJ databases">
        <title>Sequencing the genomes of 1000 actinobacteria strains.</title>
        <authorList>
            <person name="Klenk H.-P."/>
        </authorList>
    </citation>
    <scope>NUCLEOTIDE SEQUENCE [LARGE SCALE GENOMIC DNA]</scope>
    <source>
        <strain evidence="1 2">DSM 44969</strain>
    </source>
</reference>
<dbReference type="RefSeq" id="WP_132424937.1">
    <property type="nucleotide sequence ID" value="NZ_SMFZ01000001.1"/>
</dbReference>
<gene>
    <name evidence="1" type="ORF">EV378_2784</name>
</gene>
<dbReference type="EMBL" id="SMFZ01000001">
    <property type="protein sequence ID" value="TCK26938.1"/>
    <property type="molecule type" value="Genomic_DNA"/>
</dbReference>
<evidence type="ECO:0000313" key="1">
    <source>
        <dbReference type="EMBL" id="TCK26938.1"/>
    </source>
</evidence>
<protein>
    <submittedName>
        <fullName evidence="1">Uncharacterized protein</fullName>
    </submittedName>
</protein>
<dbReference type="AlphaFoldDB" id="A0A4R1HX50"/>